<proteinExistence type="predicted"/>
<keyword evidence="1" id="KW-0414">Isoprene biosynthesis</keyword>
<dbReference type="EMBL" id="JBHSDS010000007">
    <property type="protein sequence ID" value="MFC4358953.1"/>
    <property type="molecule type" value="Genomic_DNA"/>
</dbReference>
<accession>A0ABD5PE26</accession>
<dbReference type="InterPro" id="IPR012340">
    <property type="entry name" value="NA-bd_OB-fold"/>
</dbReference>
<dbReference type="InterPro" id="IPR022002">
    <property type="entry name" value="ChsH2_Znr"/>
</dbReference>
<dbReference type="GO" id="GO:0008299">
    <property type="term" value="P:isoprenoid biosynthetic process"/>
    <property type="evidence" value="ECO:0007669"/>
    <property type="project" value="UniProtKB-KW"/>
</dbReference>
<evidence type="ECO:0000313" key="5">
    <source>
        <dbReference type="Proteomes" id="UP001595921"/>
    </source>
</evidence>
<comment type="caution">
    <text evidence="4">The sequence shown here is derived from an EMBL/GenBank/DDBJ whole genome shotgun (WGS) entry which is preliminary data.</text>
</comment>
<name>A0ABD5PE26_9EURY</name>
<gene>
    <name evidence="4" type="ORF">ACFO0N_13465</name>
</gene>
<evidence type="ECO:0000256" key="2">
    <source>
        <dbReference type="SAM" id="MobiDB-lite"/>
    </source>
</evidence>
<feature type="domain" description="ChsH2 rubredoxin-like zinc ribbon" evidence="3">
    <location>
        <begin position="369"/>
        <end position="399"/>
    </location>
</feature>
<feature type="region of interest" description="Disordered" evidence="2">
    <location>
        <begin position="452"/>
        <end position="471"/>
    </location>
</feature>
<reference evidence="4 5" key="1">
    <citation type="journal article" date="2019" name="Int. J. Syst. Evol. Microbiol.">
        <title>The Global Catalogue of Microorganisms (GCM) 10K type strain sequencing project: providing services to taxonomists for standard genome sequencing and annotation.</title>
        <authorList>
            <consortium name="The Broad Institute Genomics Platform"/>
            <consortium name="The Broad Institute Genome Sequencing Center for Infectious Disease"/>
            <person name="Wu L."/>
            <person name="Ma J."/>
        </authorList>
    </citation>
    <scope>NUCLEOTIDE SEQUENCE [LARGE SCALE GENOMIC DNA]</scope>
    <source>
        <strain evidence="4 5">CGMCC 1.12553</strain>
    </source>
</reference>
<protein>
    <submittedName>
        <fullName evidence="4">Zinc ribbon domain-containing protein</fullName>
    </submittedName>
</protein>
<keyword evidence="5" id="KW-1185">Reference proteome</keyword>
<dbReference type="Proteomes" id="UP001595921">
    <property type="component" value="Unassembled WGS sequence"/>
</dbReference>
<dbReference type="RefSeq" id="WP_267619913.1">
    <property type="nucleotide sequence ID" value="NZ_JAODIW010000004.1"/>
</dbReference>
<evidence type="ECO:0000259" key="3">
    <source>
        <dbReference type="Pfam" id="PF12172"/>
    </source>
</evidence>
<organism evidence="4 5">
    <name type="scientific">Halobium salinum</name>
    <dbReference type="NCBI Taxonomy" id="1364940"/>
    <lineage>
        <taxon>Archaea</taxon>
        <taxon>Methanobacteriati</taxon>
        <taxon>Methanobacteriota</taxon>
        <taxon>Stenosarchaea group</taxon>
        <taxon>Halobacteria</taxon>
        <taxon>Halobacteriales</taxon>
        <taxon>Haloferacaceae</taxon>
        <taxon>Halobium</taxon>
    </lineage>
</organism>
<evidence type="ECO:0000313" key="4">
    <source>
        <dbReference type="EMBL" id="MFC4358953.1"/>
    </source>
</evidence>
<evidence type="ECO:0000256" key="1">
    <source>
        <dbReference type="ARBA" id="ARBA00023229"/>
    </source>
</evidence>
<dbReference type="InterPro" id="IPR016039">
    <property type="entry name" value="Thiolase-like"/>
</dbReference>
<dbReference type="AlphaFoldDB" id="A0ABD5PE26"/>
<dbReference type="Gene3D" id="3.40.47.10">
    <property type="match status" value="1"/>
</dbReference>
<sequence>MSDGSPTDGSGAPRVGIAGAAASVPRARIGADAVREAWGRFQASGVQSKAVAGADEDSLTMAAEAARRALDAAGVDAERVSCLTFGTSTPPLEEEDPTPRLGAFLGVPSGASRRYLSGSTRAGTSALAAALDRANGVGNERVPDTLPALVVAADRPRGEPSSPEDHAAGAGAAALVLTADGPATVGDRAEYAVDYPGTRFREAGSERVEGLGVSAYDRRAFVETVRGAVSNLGTDLAHADALALQAPDGKLPYRAAAALGADADLVSEVTPVHDLGDLGAASPLFALVRALDAGRERVVVVGYGSGAGADAFEVVVDPDGGAPPTDRAGDSGEDVSYAEYLRLRGEITDGPPAGGGAAVSVPSWRRSREARYRLVAGACPDCSALAFPPEGACPDCGSLAEFEPVELPKQGVVEAVTTVSPGGAPPEFVPQAERGGAFGVAIVAFEREADGEGGAGSASVPLQATDCDPAELDAGDEVEAVVRRIYTQEGVTRYGRKVRPVE</sequence>
<dbReference type="Pfam" id="PF12172">
    <property type="entry name" value="zf-ChsH2"/>
    <property type="match status" value="1"/>
</dbReference>
<dbReference type="SUPFAM" id="SSF53901">
    <property type="entry name" value="Thiolase-like"/>
    <property type="match status" value="2"/>
</dbReference>
<dbReference type="SUPFAM" id="SSF50249">
    <property type="entry name" value="Nucleic acid-binding proteins"/>
    <property type="match status" value="1"/>
</dbReference>